<dbReference type="PANTHER" id="PTHR30146:SF109">
    <property type="entry name" value="HTH-TYPE TRANSCRIPTIONAL REGULATOR GALS"/>
    <property type="match status" value="1"/>
</dbReference>
<organism evidence="5 6">
    <name type="scientific">Amnibacterium setariae</name>
    <dbReference type="NCBI Taxonomy" id="2306585"/>
    <lineage>
        <taxon>Bacteria</taxon>
        <taxon>Bacillati</taxon>
        <taxon>Actinomycetota</taxon>
        <taxon>Actinomycetes</taxon>
        <taxon>Micrococcales</taxon>
        <taxon>Microbacteriaceae</taxon>
        <taxon>Amnibacterium</taxon>
    </lineage>
</organism>
<dbReference type="PROSITE" id="PS50932">
    <property type="entry name" value="HTH_LACI_2"/>
    <property type="match status" value="1"/>
</dbReference>
<feature type="domain" description="HTH lacI-type" evidence="4">
    <location>
        <begin position="3"/>
        <end position="57"/>
    </location>
</feature>
<dbReference type="InterPro" id="IPR010982">
    <property type="entry name" value="Lambda_DNA-bd_dom_sf"/>
</dbReference>
<gene>
    <name evidence="5" type="ORF">D1781_02490</name>
</gene>
<dbReference type="Gene3D" id="3.40.50.2300">
    <property type="match status" value="2"/>
</dbReference>
<dbReference type="InterPro" id="IPR000843">
    <property type="entry name" value="HTH_LacI"/>
</dbReference>
<dbReference type="RefSeq" id="WP_119480686.1">
    <property type="nucleotide sequence ID" value="NZ_QXTG01000001.1"/>
</dbReference>
<dbReference type="SUPFAM" id="SSF47413">
    <property type="entry name" value="lambda repressor-like DNA-binding domains"/>
    <property type="match status" value="1"/>
</dbReference>
<dbReference type="GO" id="GO:0000976">
    <property type="term" value="F:transcription cis-regulatory region binding"/>
    <property type="evidence" value="ECO:0007669"/>
    <property type="project" value="TreeGrafter"/>
</dbReference>
<keyword evidence="3" id="KW-0804">Transcription</keyword>
<dbReference type="PROSITE" id="PS00356">
    <property type="entry name" value="HTH_LACI_1"/>
    <property type="match status" value="1"/>
</dbReference>
<dbReference type="SMART" id="SM00354">
    <property type="entry name" value="HTH_LACI"/>
    <property type="match status" value="1"/>
</dbReference>
<dbReference type="PANTHER" id="PTHR30146">
    <property type="entry name" value="LACI-RELATED TRANSCRIPTIONAL REPRESSOR"/>
    <property type="match status" value="1"/>
</dbReference>
<dbReference type="EMBL" id="QXTG01000001">
    <property type="protein sequence ID" value="RIX30323.1"/>
    <property type="molecule type" value="Genomic_DNA"/>
</dbReference>
<dbReference type="AlphaFoldDB" id="A0A3A1U1S6"/>
<dbReference type="Pfam" id="PF13377">
    <property type="entry name" value="Peripla_BP_3"/>
    <property type="match status" value="1"/>
</dbReference>
<dbReference type="CDD" id="cd06267">
    <property type="entry name" value="PBP1_LacI_sugar_binding-like"/>
    <property type="match status" value="1"/>
</dbReference>
<proteinExistence type="predicted"/>
<dbReference type="OrthoDB" id="2854648at2"/>
<evidence type="ECO:0000259" key="4">
    <source>
        <dbReference type="PROSITE" id="PS50932"/>
    </source>
</evidence>
<dbReference type="InterPro" id="IPR028082">
    <property type="entry name" value="Peripla_BP_I"/>
</dbReference>
<accession>A0A3A1U1S6</accession>
<protein>
    <submittedName>
        <fullName evidence="5">LacI family transcriptional regulator</fullName>
    </submittedName>
</protein>
<evidence type="ECO:0000256" key="3">
    <source>
        <dbReference type="ARBA" id="ARBA00023163"/>
    </source>
</evidence>
<comment type="caution">
    <text evidence="5">The sequence shown here is derived from an EMBL/GenBank/DDBJ whole genome shotgun (WGS) entry which is preliminary data.</text>
</comment>
<dbReference type="Pfam" id="PF00356">
    <property type="entry name" value="LacI"/>
    <property type="match status" value="1"/>
</dbReference>
<keyword evidence="2" id="KW-0238">DNA-binding</keyword>
<evidence type="ECO:0000256" key="1">
    <source>
        <dbReference type="ARBA" id="ARBA00023015"/>
    </source>
</evidence>
<evidence type="ECO:0000313" key="6">
    <source>
        <dbReference type="Proteomes" id="UP000265742"/>
    </source>
</evidence>
<dbReference type="SUPFAM" id="SSF53822">
    <property type="entry name" value="Periplasmic binding protein-like I"/>
    <property type="match status" value="1"/>
</dbReference>
<keyword evidence="6" id="KW-1185">Reference proteome</keyword>
<keyword evidence="1" id="KW-0805">Transcription regulation</keyword>
<sequence length="340" mass="35984">MRPTVKDVAALANVSPKTVSNVLGGTVVVAPGTRSRVESAIERLGYVPNLSARGLRSGRTGIVALVMPDLRTPFSAEVAQDFVELAHARGLAVQIEQSWNDLDRTREVMALARRHLVDGVVMNPITVEQRDVVLTGGAGAVPLVMLGEVLQDDVDQVWVDSVDAALRITRHLLALGHRRIAMLGAPGPDKDTVTGGLRRDGYRRALAEAGIPADPALETACDRWTARGGHDAMAALLATGERPDAVFCATDSIAFGALSALWRAGVRVPDEVSVAGFDDVDEAAYASPPLTTVRFDKRAYAAAALEHLVARIDGSDAPAARVAIPVEVVARESTRARTGS</sequence>
<name>A0A3A1U1S6_9MICO</name>
<dbReference type="CDD" id="cd01392">
    <property type="entry name" value="HTH_LacI"/>
    <property type="match status" value="1"/>
</dbReference>
<evidence type="ECO:0000313" key="5">
    <source>
        <dbReference type="EMBL" id="RIX30323.1"/>
    </source>
</evidence>
<dbReference type="Gene3D" id="1.10.260.40">
    <property type="entry name" value="lambda repressor-like DNA-binding domains"/>
    <property type="match status" value="1"/>
</dbReference>
<dbReference type="Proteomes" id="UP000265742">
    <property type="component" value="Unassembled WGS sequence"/>
</dbReference>
<dbReference type="GO" id="GO:0003700">
    <property type="term" value="F:DNA-binding transcription factor activity"/>
    <property type="evidence" value="ECO:0007669"/>
    <property type="project" value="TreeGrafter"/>
</dbReference>
<reference evidence="6" key="1">
    <citation type="submission" date="2018-09" db="EMBL/GenBank/DDBJ databases">
        <authorList>
            <person name="Kim I."/>
        </authorList>
    </citation>
    <scope>NUCLEOTIDE SEQUENCE [LARGE SCALE GENOMIC DNA]</scope>
    <source>
        <strain evidence="6">DD4a</strain>
    </source>
</reference>
<evidence type="ECO:0000256" key="2">
    <source>
        <dbReference type="ARBA" id="ARBA00023125"/>
    </source>
</evidence>
<dbReference type="InterPro" id="IPR046335">
    <property type="entry name" value="LacI/GalR-like_sensor"/>
</dbReference>